<protein>
    <recommendedName>
        <fullName evidence="2">Fibrinogen C-terminal domain-containing protein</fullName>
    </recommendedName>
</protein>
<dbReference type="Proteomes" id="UP001374579">
    <property type="component" value="Unassembled WGS sequence"/>
</dbReference>
<sequence>MSMQAWSLSVLLVAVFCGVVVVAEVELVPGTRPLNSLDPVQYKDCGHLHKAGYNVSGQHVLYMNKTTPFLIRCEFTKDNAFNVIQRRIDGSVNFAAPLASYISGFGSVQGDYWGGLNAINYLTMQQGNRVLTIHMQDWSGTNQNARYGDFRVMPQDNRYQMFVSGYSGTLPDDFSWHNGMTFHTYDYPDQNNCAVNMRAGWWYNYCAYVLLNGHYYNGGHYIPTSGFYDGIYYKDWNGFGYSLKFVSMVVSTT</sequence>
<feature type="domain" description="Fibrinogen C-terminal" evidence="2">
    <location>
        <begin position="36"/>
        <end position="253"/>
    </location>
</feature>
<keyword evidence="4" id="KW-1185">Reference proteome</keyword>
<accession>A0AAN9BJ98</accession>
<feature type="chain" id="PRO_5042981686" description="Fibrinogen C-terminal domain-containing protein" evidence="1">
    <location>
        <begin position="24"/>
        <end position="253"/>
    </location>
</feature>
<dbReference type="SMART" id="SM00186">
    <property type="entry name" value="FBG"/>
    <property type="match status" value="1"/>
</dbReference>
<dbReference type="EMBL" id="JBAMIC010000008">
    <property type="protein sequence ID" value="KAK7104185.1"/>
    <property type="molecule type" value="Genomic_DNA"/>
</dbReference>
<evidence type="ECO:0000256" key="1">
    <source>
        <dbReference type="SAM" id="SignalP"/>
    </source>
</evidence>
<dbReference type="Pfam" id="PF00147">
    <property type="entry name" value="Fibrinogen_C"/>
    <property type="match status" value="1"/>
</dbReference>
<name>A0AAN9BJ98_9CAEN</name>
<evidence type="ECO:0000313" key="3">
    <source>
        <dbReference type="EMBL" id="KAK7104185.1"/>
    </source>
</evidence>
<dbReference type="PROSITE" id="PS51406">
    <property type="entry name" value="FIBRINOGEN_C_2"/>
    <property type="match status" value="1"/>
</dbReference>
<organism evidence="3 4">
    <name type="scientific">Littorina saxatilis</name>
    <dbReference type="NCBI Taxonomy" id="31220"/>
    <lineage>
        <taxon>Eukaryota</taxon>
        <taxon>Metazoa</taxon>
        <taxon>Spiralia</taxon>
        <taxon>Lophotrochozoa</taxon>
        <taxon>Mollusca</taxon>
        <taxon>Gastropoda</taxon>
        <taxon>Caenogastropoda</taxon>
        <taxon>Littorinimorpha</taxon>
        <taxon>Littorinoidea</taxon>
        <taxon>Littorinidae</taxon>
        <taxon>Littorina</taxon>
    </lineage>
</organism>
<dbReference type="GO" id="GO:0005102">
    <property type="term" value="F:signaling receptor binding"/>
    <property type="evidence" value="ECO:0007669"/>
    <property type="project" value="TreeGrafter"/>
</dbReference>
<evidence type="ECO:0000313" key="4">
    <source>
        <dbReference type="Proteomes" id="UP001374579"/>
    </source>
</evidence>
<dbReference type="InterPro" id="IPR036056">
    <property type="entry name" value="Fibrinogen-like_C"/>
</dbReference>
<gene>
    <name evidence="3" type="ORF">V1264_018945</name>
</gene>
<dbReference type="AlphaFoldDB" id="A0AAN9BJ98"/>
<comment type="caution">
    <text evidence="3">The sequence shown here is derived from an EMBL/GenBank/DDBJ whole genome shotgun (WGS) entry which is preliminary data.</text>
</comment>
<dbReference type="PANTHER" id="PTHR19143:SF327">
    <property type="entry name" value="FI21813P1-RELATED"/>
    <property type="match status" value="1"/>
</dbReference>
<dbReference type="PANTHER" id="PTHR19143">
    <property type="entry name" value="FIBRINOGEN/TENASCIN/ANGIOPOEITIN"/>
    <property type="match status" value="1"/>
</dbReference>
<dbReference type="SUPFAM" id="SSF56496">
    <property type="entry name" value="Fibrinogen C-terminal domain-like"/>
    <property type="match status" value="1"/>
</dbReference>
<dbReference type="GO" id="GO:0005615">
    <property type="term" value="C:extracellular space"/>
    <property type="evidence" value="ECO:0007669"/>
    <property type="project" value="TreeGrafter"/>
</dbReference>
<dbReference type="Gene3D" id="3.90.215.10">
    <property type="entry name" value="Gamma Fibrinogen, chain A, domain 1"/>
    <property type="match status" value="1"/>
</dbReference>
<evidence type="ECO:0000259" key="2">
    <source>
        <dbReference type="PROSITE" id="PS51406"/>
    </source>
</evidence>
<proteinExistence type="predicted"/>
<dbReference type="InterPro" id="IPR014716">
    <property type="entry name" value="Fibrinogen_a/b/g_C_1"/>
</dbReference>
<dbReference type="InterPro" id="IPR002181">
    <property type="entry name" value="Fibrinogen_a/b/g_C_dom"/>
</dbReference>
<reference evidence="3 4" key="1">
    <citation type="submission" date="2024-02" db="EMBL/GenBank/DDBJ databases">
        <title>Chromosome-scale genome assembly of the rough periwinkle Littorina saxatilis.</title>
        <authorList>
            <person name="De Jode A."/>
            <person name="Faria R."/>
            <person name="Formenti G."/>
            <person name="Sims Y."/>
            <person name="Smith T.P."/>
            <person name="Tracey A."/>
            <person name="Wood J.M.D."/>
            <person name="Zagrodzka Z.B."/>
            <person name="Johannesson K."/>
            <person name="Butlin R.K."/>
            <person name="Leder E.H."/>
        </authorList>
    </citation>
    <scope>NUCLEOTIDE SEQUENCE [LARGE SCALE GENOMIC DNA]</scope>
    <source>
        <strain evidence="3">Snail1</strain>
        <tissue evidence="3">Muscle</tissue>
    </source>
</reference>
<dbReference type="InterPro" id="IPR050373">
    <property type="entry name" value="Fibrinogen_C-term_domain"/>
</dbReference>
<keyword evidence="1" id="KW-0732">Signal</keyword>
<feature type="signal peptide" evidence="1">
    <location>
        <begin position="1"/>
        <end position="23"/>
    </location>
</feature>